<dbReference type="SUPFAM" id="SSF56112">
    <property type="entry name" value="Protein kinase-like (PK-like)"/>
    <property type="match status" value="1"/>
</dbReference>
<protein>
    <recommendedName>
        <fullName evidence="1">Protein kinase domain-containing protein</fullName>
    </recommendedName>
</protein>
<accession>A0A8E2AQB5</accession>
<name>A0A8E2AQB5_9APHY</name>
<organism evidence="2 3">
    <name type="scientific">Obba rivulosa</name>
    <dbReference type="NCBI Taxonomy" id="1052685"/>
    <lineage>
        <taxon>Eukaryota</taxon>
        <taxon>Fungi</taxon>
        <taxon>Dikarya</taxon>
        <taxon>Basidiomycota</taxon>
        <taxon>Agaricomycotina</taxon>
        <taxon>Agaricomycetes</taxon>
        <taxon>Polyporales</taxon>
        <taxon>Gelatoporiaceae</taxon>
        <taxon>Obba</taxon>
    </lineage>
</organism>
<dbReference type="Proteomes" id="UP000250043">
    <property type="component" value="Unassembled WGS sequence"/>
</dbReference>
<proteinExistence type="predicted"/>
<dbReference type="Gene3D" id="1.10.510.10">
    <property type="entry name" value="Transferase(Phosphotransferase) domain 1"/>
    <property type="match status" value="1"/>
</dbReference>
<dbReference type="InterPro" id="IPR011009">
    <property type="entry name" value="Kinase-like_dom_sf"/>
</dbReference>
<dbReference type="GO" id="GO:0004672">
    <property type="term" value="F:protein kinase activity"/>
    <property type="evidence" value="ECO:0007669"/>
    <property type="project" value="InterPro"/>
</dbReference>
<sequence length="293" mass="33345">MSSDKQHVWQSDELEALASRGISLQARMDIRNRVRIAEDASQRGYVVKSMPNDPNERDALRKMLDLPSPRNHTVPCELIRCNSTALALMPALRVLVGTHRPYGSIDILLDFIEQMVEALDFMHEHKLVFGDFAALNLVQATDNIPSDFPSFNIIRGRYYLIDFGSSRSFPKGPGEGLLIDDWSAYPGHFDPPEGTEMVDPYAYDVYSLGETVYDGFRYVADTITFHPPMSLLHMLDMLRSPDPSLRPTMRQAVRIAGALRSWILATTWLYRYLPLGVAKRLDYCGWRLILCFV</sequence>
<feature type="domain" description="Protein kinase" evidence="1">
    <location>
        <begin position="1"/>
        <end position="293"/>
    </location>
</feature>
<gene>
    <name evidence="2" type="ORF">OBBRIDRAFT_47167</name>
</gene>
<dbReference type="AlphaFoldDB" id="A0A8E2AQB5"/>
<dbReference type="PROSITE" id="PS50011">
    <property type="entry name" value="PROTEIN_KINASE_DOM"/>
    <property type="match status" value="1"/>
</dbReference>
<dbReference type="GO" id="GO:0005524">
    <property type="term" value="F:ATP binding"/>
    <property type="evidence" value="ECO:0007669"/>
    <property type="project" value="InterPro"/>
</dbReference>
<dbReference type="InterPro" id="IPR000719">
    <property type="entry name" value="Prot_kinase_dom"/>
</dbReference>
<evidence type="ECO:0000259" key="1">
    <source>
        <dbReference type="PROSITE" id="PS50011"/>
    </source>
</evidence>
<dbReference type="OrthoDB" id="2793880at2759"/>
<dbReference type="EMBL" id="KV722438">
    <property type="protein sequence ID" value="OCH88983.1"/>
    <property type="molecule type" value="Genomic_DNA"/>
</dbReference>
<reference evidence="2 3" key="1">
    <citation type="submission" date="2016-07" db="EMBL/GenBank/DDBJ databases">
        <title>Draft genome of the white-rot fungus Obba rivulosa 3A-2.</title>
        <authorList>
            <consortium name="DOE Joint Genome Institute"/>
            <person name="Miettinen O."/>
            <person name="Riley R."/>
            <person name="Acob R."/>
            <person name="Barry K."/>
            <person name="Cullen D."/>
            <person name="De Vries R."/>
            <person name="Hainaut M."/>
            <person name="Hatakka A."/>
            <person name="Henrissat B."/>
            <person name="Hilden K."/>
            <person name="Kuo R."/>
            <person name="Labutti K."/>
            <person name="Lipzen A."/>
            <person name="Makela M.R."/>
            <person name="Sandor L."/>
            <person name="Spatafora J.W."/>
            <person name="Grigoriev I.V."/>
            <person name="Hibbett D.S."/>
        </authorList>
    </citation>
    <scope>NUCLEOTIDE SEQUENCE [LARGE SCALE GENOMIC DNA]</scope>
    <source>
        <strain evidence="2 3">3A-2</strain>
    </source>
</reference>
<evidence type="ECO:0000313" key="2">
    <source>
        <dbReference type="EMBL" id="OCH88983.1"/>
    </source>
</evidence>
<keyword evidence="3" id="KW-1185">Reference proteome</keyword>
<evidence type="ECO:0000313" key="3">
    <source>
        <dbReference type="Proteomes" id="UP000250043"/>
    </source>
</evidence>